<organism evidence="2">
    <name type="scientific">hydrothermal vent metagenome</name>
    <dbReference type="NCBI Taxonomy" id="652676"/>
    <lineage>
        <taxon>unclassified sequences</taxon>
        <taxon>metagenomes</taxon>
        <taxon>ecological metagenomes</taxon>
    </lineage>
</organism>
<evidence type="ECO:0000313" key="2">
    <source>
        <dbReference type="EMBL" id="VAW17748.1"/>
    </source>
</evidence>
<protein>
    <recommendedName>
        <fullName evidence="1">DUF1214 domain-containing protein</fullName>
    </recommendedName>
</protein>
<dbReference type="Gene3D" id="2.60.120.1600">
    <property type="match status" value="1"/>
</dbReference>
<feature type="non-terminal residue" evidence="2">
    <location>
        <position position="1"/>
    </location>
</feature>
<dbReference type="EMBL" id="UOEO01000077">
    <property type="protein sequence ID" value="VAW17748.1"/>
    <property type="molecule type" value="Genomic_DNA"/>
</dbReference>
<feature type="domain" description="DUF1214" evidence="1">
    <location>
        <begin position="3"/>
        <end position="57"/>
    </location>
</feature>
<name>A0A3B0TII7_9ZZZZ</name>
<dbReference type="AlphaFoldDB" id="A0A3B0TII7"/>
<sequence>ELINQKATPPAIDSRRLARNQDGSFLIRVSPRLAAGNWLETNGASKNFKLVLTLYDSDMFSGLGSPGNKLPAILREGCQ</sequence>
<proteinExistence type="predicted"/>
<dbReference type="InterPro" id="IPR010621">
    <property type="entry name" value="DUF1214"/>
</dbReference>
<gene>
    <name evidence="2" type="ORF">MNBD_ALPHA12-232</name>
</gene>
<dbReference type="SUPFAM" id="SSF160935">
    <property type="entry name" value="VPA0735-like"/>
    <property type="match status" value="1"/>
</dbReference>
<dbReference type="Pfam" id="PF06742">
    <property type="entry name" value="DUF1214"/>
    <property type="match status" value="1"/>
</dbReference>
<reference evidence="2" key="1">
    <citation type="submission" date="2018-06" db="EMBL/GenBank/DDBJ databases">
        <authorList>
            <person name="Zhirakovskaya E."/>
        </authorList>
    </citation>
    <scope>NUCLEOTIDE SEQUENCE</scope>
</reference>
<accession>A0A3B0TII7</accession>
<evidence type="ECO:0000259" key="1">
    <source>
        <dbReference type="Pfam" id="PF06742"/>
    </source>
</evidence>